<evidence type="ECO:0000256" key="2">
    <source>
        <dbReference type="ARBA" id="ARBA00022723"/>
    </source>
</evidence>
<accession>A0A8J2JSI8</accession>
<protein>
    <recommendedName>
        <fullName evidence="6">Cytochrome P450</fullName>
    </recommendedName>
</protein>
<dbReference type="InterPro" id="IPR050182">
    <property type="entry name" value="Cytochrome_P450_fam2"/>
</dbReference>
<dbReference type="GO" id="GO:0008395">
    <property type="term" value="F:steroid hydroxylase activity"/>
    <property type="evidence" value="ECO:0007669"/>
    <property type="project" value="TreeGrafter"/>
</dbReference>
<evidence type="ECO:0008006" key="6">
    <source>
        <dbReference type="Google" id="ProtNLM"/>
    </source>
</evidence>
<evidence type="ECO:0000313" key="5">
    <source>
        <dbReference type="Proteomes" id="UP000708208"/>
    </source>
</evidence>
<gene>
    <name evidence="4" type="ORF">AFUS01_LOCUS14368</name>
</gene>
<evidence type="ECO:0000313" key="4">
    <source>
        <dbReference type="EMBL" id="CAG7725411.1"/>
    </source>
</evidence>
<keyword evidence="2" id="KW-0479">Metal-binding</keyword>
<dbReference type="EMBL" id="CAJVCH010121502">
    <property type="protein sequence ID" value="CAG7725411.1"/>
    <property type="molecule type" value="Genomic_DNA"/>
</dbReference>
<comment type="similarity">
    <text evidence="1">Belongs to the cytochrome P450 family.</text>
</comment>
<dbReference type="GO" id="GO:0005506">
    <property type="term" value="F:iron ion binding"/>
    <property type="evidence" value="ECO:0007669"/>
    <property type="project" value="InterPro"/>
</dbReference>
<comment type="caution">
    <text evidence="4">The sequence shown here is derived from an EMBL/GenBank/DDBJ whole genome shotgun (WGS) entry which is preliminary data.</text>
</comment>
<evidence type="ECO:0000256" key="1">
    <source>
        <dbReference type="ARBA" id="ARBA00010617"/>
    </source>
</evidence>
<dbReference type="Proteomes" id="UP000708208">
    <property type="component" value="Unassembled WGS sequence"/>
</dbReference>
<dbReference type="GO" id="GO:0006805">
    <property type="term" value="P:xenobiotic metabolic process"/>
    <property type="evidence" value="ECO:0007669"/>
    <property type="project" value="TreeGrafter"/>
</dbReference>
<keyword evidence="3" id="KW-0408">Iron</keyword>
<dbReference type="OrthoDB" id="1055148at2759"/>
<reference evidence="4" key="1">
    <citation type="submission" date="2021-06" db="EMBL/GenBank/DDBJ databases">
        <authorList>
            <person name="Hodson N. C."/>
            <person name="Mongue J. A."/>
            <person name="Jaron S. K."/>
        </authorList>
    </citation>
    <scope>NUCLEOTIDE SEQUENCE</scope>
</reference>
<feature type="non-terminal residue" evidence="4">
    <location>
        <position position="1"/>
    </location>
</feature>
<dbReference type="PANTHER" id="PTHR24300:SF403">
    <property type="entry name" value="CYTOCHROME P450 306A1"/>
    <property type="match status" value="1"/>
</dbReference>
<organism evidence="4 5">
    <name type="scientific">Allacma fusca</name>
    <dbReference type="NCBI Taxonomy" id="39272"/>
    <lineage>
        <taxon>Eukaryota</taxon>
        <taxon>Metazoa</taxon>
        <taxon>Ecdysozoa</taxon>
        <taxon>Arthropoda</taxon>
        <taxon>Hexapoda</taxon>
        <taxon>Collembola</taxon>
        <taxon>Symphypleona</taxon>
        <taxon>Sminthuridae</taxon>
        <taxon>Allacma</taxon>
    </lineage>
</organism>
<dbReference type="GO" id="GO:0020037">
    <property type="term" value="F:heme binding"/>
    <property type="evidence" value="ECO:0007669"/>
    <property type="project" value="InterPro"/>
</dbReference>
<proteinExistence type="inferred from homology"/>
<dbReference type="GO" id="GO:0005737">
    <property type="term" value="C:cytoplasm"/>
    <property type="evidence" value="ECO:0007669"/>
    <property type="project" value="TreeGrafter"/>
</dbReference>
<name>A0A8J2JSI8_9HEXA</name>
<keyword evidence="5" id="KW-1185">Reference proteome</keyword>
<dbReference type="PANTHER" id="PTHR24300">
    <property type="entry name" value="CYTOCHROME P450 508A4-RELATED"/>
    <property type="match status" value="1"/>
</dbReference>
<dbReference type="GO" id="GO:0016712">
    <property type="term" value="F:oxidoreductase activity, acting on paired donors, with incorporation or reduction of molecular oxygen, reduced flavin or flavoprotein as one donor, and incorporation of one atom of oxygen"/>
    <property type="evidence" value="ECO:0007669"/>
    <property type="project" value="TreeGrafter"/>
</dbReference>
<dbReference type="InterPro" id="IPR001128">
    <property type="entry name" value="Cyt_P450"/>
</dbReference>
<dbReference type="GO" id="GO:0006082">
    <property type="term" value="P:organic acid metabolic process"/>
    <property type="evidence" value="ECO:0007669"/>
    <property type="project" value="TreeGrafter"/>
</dbReference>
<evidence type="ECO:0000256" key="3">
    <source>
        <dbReference type="ARBA" id="ARBA00023004"/>
    </source>
</evidence>
<sequence>MNRRKWNLPPGPPGIPGVGNIFTVMKTPHKAHSKLKEKYGDIYQFKLGTKRVVCLGNVQLIKECFNDPNYNGRAKEMLTCILSQGQHGIIVSEGQEWVEQRRFTLRHLRDFGFGKNLMENLIMEEKLDDFTKPSLAGILKEGNPRDFIDAYLYEIKKTADPGSSFYKDDGVRSLLAVIGDLFFAGAETSSATLAWSVLYLAVNPQVQKKLQGQIDEVVGKSRQVTLADRSNLPYAEATLQEIFRKSSLVVTGLVHSAGKDTTLAGYDIPKGTWMMPNIYAIHHDAKLWG</sequence>
<dbReference type="Pfam" id="PF00067">
    <property type="entry name" value="p450"/>
    <property type="match status" value="2"/>
</dbReference>
<dbReference type="AlphaFoldDB" id="A0A8J2JSI8"/>